<proteinExistence type="predicted"/>
<dbReference type="PANTHER" id="PTHR13246:SF1">
    <property type="entry name" value="CYTOSOLIC ENDO-BETA-N-ACETYLGLUCOSAMINIDASE"/>
    <property type="match status" value="1"/>
</dbReference>
<dbReference type="RefSeq" id="WP_166508483.1">
    <property type="nucleotide sequence ID" value="NZ_CP043026.1"/>
</dbReference>
<organism evidence="2 3">
    <name type="scientific">Spiroplasma chinense</name>
    <dbReference type="NCBI Taxonomy" id="216932"/>
    <lineage>
        <taxon>Bacteria</taxon>
        <taxon>Bacillati</taxon>
        <taxon>Mycoplasmatota</taxon>
        <taxon>Mollicutes</taxon>
        <taxon>Entomoplasmatales</taxon>
        <taxon>Spiroplasmataceae</taxon>
        <taxon>Spiroplasma</taxon>
    </lineage>
</organism>
<reference evidence="2 3" key="1">
    <citation type="submission" date="2019-08" db="EMBL/GenBank/DDBJ databases">
        <title>Complete genome sequence of Spiroplasma chinense CCH (DSM 19755).</title>
        <authorList>
            <person name="Shen H.-Y."/>
            <person name="Lin Y.-C."/>
            <person name="Chou L."/>
            <person name="Kuo C.-H."/>
        </authorList>
    </citation>
    <scope>NUCLEOTIDE SEQUENCE [LARGE SCALE GENOMIC DNA]</scope>
    <source>
        <strain evidence="2 3">CCH</strain>
    </source>
</reference>
<evidence type="ECO:0000259" key="1">
    <source>
        <dbReference type="Pfam" id="PF03644"/>
    </source>
</evidence>
<dbReference type="PANTHER" id="PTHR13246">
    <property type="entry name" value="ENDO BETA N-ACETYLGLUCOSAMINIDASE"/>
    <property type="match status" value="1"/>
</dbReference>
<dbReference type="GO" id="GO:0033925">
    <property type="term" value="F:mannosyl-glycoprotein endo-beta-N-acetylglucosaminidase activity"/>
    <property type="evidence" value="ECO:0007669"/>
    <property type="project" value="InterPro"/>
</dbReference>
<dbReference type="EMBL" id="CP043026">
    <property type="protein sequence ID" value="QEH62114.1"/>
    <property type="molecule type" value="Genomic_DNA"/>
</dbReference>
<gene>
    <name evidence="2" type="ORF">SCHIN_v1c09200</name>
</gene>
<dbReference type="Pfam" id="PF03644">
    <property type="entry name" value="Glyco_hydro_85"/>
    <property type="match status" value="1"/>
</dbReference>
<dbReference type="InterPro" id="IPR005201">
    <property type="entry name" value="TIM_ENGase"/>
</dbReference>
<feature type="domain" description="Cytosolic endo-beta-N-acetylglucosaminidase TIM barrel" evidence="1">
    <location>
        <begin position="196"/>
        <end position="339"/>
    </location>
</feature>
<dbReference type="GO" id="GO:0005829">
    <property type="term" value="C:cytosol"/>
    <property type="evidence" value="ECO:0007669"/>
    <property type="project" value="UniProtKB-SubCell"/>
</dbReference>
<sequence>MKKLLFTLTALGLIAGTTTNVVSCYLINNDNNFLENLPDFDWTNSNFGDGIDFNNYNEANALTSETKENYLGKTNKQKVNRFVDYNTFSTGFQWSQNILKQAVTGVPLNKGFMPNGNFVSDFGVNTPSQRYRQINSILDWDPNKDMDAKYNKSGQPLIKSTSVATKLSPEQNEDITFMPLGFTSRKHRTYDNTIVGTKNPYENTPINYQYITGVVNWSGSWLEGPIVPPPADIIEAGHQNGTKVYGNIFLDGWHGLSKNMLKDFLKKDEYGNFLIVDKLIEIADYMGFDGWFFNNEANGSMPDGWILKNSDVAQIIKDFNNKTLRSEDSRIQDLDMIFYTNEGSLKATNGEFADKQTGEITTTTGEYNGRKKVTKIVTTFSESPERSMEFLDNSDEYTGGDVMTIIDEGVNSQLSGFFDFKNQTYLKDKNGNFDKNKFTGFTTYLDNGTGVFAGAVSGLTPKGTSPERAALLQIQANQLMNDIQYSGSNLFISKKDIGKTSKEISTSIPDSMENKNVQFLLADPRVKFKDKEKANDDILNTLYDYSTNGGKGYNSTSFGIGSLMTEKTIINDDNNEALFKTNFSTGSGIKFVSDETSTQYPWSNRRLVDTLPSYRWQVYDKANQDEPLPISDITGAWDYDVVYKKGNSIAIGGGFDETGAIVDAKWDTNKTYYWDIMGTNLSKKNRKINFVYKDGDNADVKLLLTTTNQSTQIDTQKEIELTSTSLGDGWKSISYDLNQISSINQDNKLSKIGLSIKPNETYFKLNVGELSIENLDVTKNIEKAEISKPSLEYIISRNNQDYNIRFGYTSKGNNISYYEIYTFFNDRWYRVGETTQSDYFLKDLKPNSGNIKIGVKPIDKDGKQNDMYSFDIEV</sequence>
<dbReference type="Proteomes" id="UP000323144">
    <property type="component" value="Chromosome"/>
</dbReference>
<name>A0A5B9Y4V0_9MOLU</name>
<accession>A0A5B9Y4V0</accession>
<evidence type="ECO:0000313" key="2">
    <source>
        <dbReference type="EMBL" id="QEH62114.1"/>
    </source>
</evidence>
<keyword evidence="3" id="KW-1185">Reference proteome</keyword>
<dbReference type="Gene3D" id="2.60.120.260">
    <property type="entry name" value="Galactose-binding domain-like"/>
    <property type="match status" value="1"/>
</dbReference>
<dbReference type="InterPro" id="IPR032979">
    <property type="entry name" value="ENGase"/>
</dbReference>
<dbReference type="Gene3D" id="3.20.20.80">
    <property type="entry name" value="Glycosidases"/>
    <property type="match status" value="1"/>
</dbReference>
<dbReference type="KEGG" id="schi:SCHIN_v1c09200"/>
<evidence type="ECO:0000313" key="3">
    <source>
        <dbReference type="Proteomes" id="UP000323144"/>
    </source>
</evidence>
<dbReference type="AlphaFoldDB" id="A0A5B9Y4V0"/>
<protein>
    <recommendedName>
        <fullName evidence="1">Cytosolic endo-beta-N-acetylglucosaminidase TIM barrel domain-containing protein</fullName>
    </recommendedName>
</protein>